<evidence type="ECO:0000313" key="3">
    <source>
        <dbReference type="EMBL" id="SCG59094.1"/>
    </source>
</evidence>
<dbReference type="OrthoDB" id="3355096at2"/>
<name>A0A1C5ILB1_9ACTN</name>
<feature type="region of interest" description="Disordered" evidence="1">
    <location>
        <begin position="62"/>
        <end position="96"/>
    </location>
</feature>
<protein>
    <submittedName>
        <fullName evidence="3">Uncharacterized protein</fullName>
    </submittedName>
</protein>
<feature type="transmembrane region" description="Helical" evidence="2">
    <location>
        <begin position="41"/>
        <end position="61"/>
    </location>
</feature>
<dbReference type="AlphaFoldDB" id="A0A1C5ILB1"/>
<gene>
    <name evidence="3" type="ORF">GA0070213_106152</name>
</gene>
<keyword evidence="2" id="KW-0472">Membrane</keyword>
<keyword evidence="4" id="KW-1185">Reference proteome</keyword>
<dbReference type="Proteomes" id="UP000199360">
    <property type="component" value="Unassembled WGS sequence"/>
</dbReference>
<proteinExistence type="predicted"/>
<evidence type="ECO:0000256" key="2">
    <source>
        <dbReference type="SAM" id="Phobius"/>
    </source>
</evidence>
<dbReference type="STRING" id="745366.GA0070213_106152"/>
<keyword evidence="2" id="KW-0812">Transmembrane</keyword>
<sequence length="381" mass="40023">MTVEEERLRRLLTAQSAEVPSGEDRLMKLHRRITRQRRVRAAGVAAAVLVASTATSVGLVARQPVDSTPSPLASTSSASPAPTATPGPAPTPAGELLPEYLRGHHRVLAREVVLPGQSTVTLTFTPDATDFRLGINCDDRLRAGAVPGRSDHLIQVTVGRKVVGTGDCGSSLLPGPALVDAGMSGHYVQWSELGIRAGKPVTIVVRIGKPLATDNADARPGAATHLAGTMAVGVYTPVPFEQFPMPPRPPELVDLDAVAESATGNPGVPFPTELGAVDARTAASPNGSYRLDLAMPLQLNIYVCAVAPGRIRVLVDGKEVERRAFYDWSGECGTGSALASEYDLPPRFKVPVRTGKRVTVTVVADSFAVAGWQVGFAPGLD</sequence>
<dbReference type="RefSeq" id="WP_091062739.1">
    <property type="nucleotide sequence ID" value="NZ_FMDM01000006.1"/>
</dbReference>
<reference evidence="4" key="1">
    <citation type="submission" date="2016-06" db="EMBL/GenBank/DDBJ databases">
        <authorList>
            <person name="Varghese N."/>
            <person name="Submissions Spin"/>
        </authorList>
    </citation>
    <scope>NUCLEOTIDE SEQUENCE [LARGE SCALE GENOMIC DNA]</scope>
    <source>
        <strain evidence="4">DSM 45647</strain>
    </source>
</reference>
<dbReference type="EMBL" id="FMDM01000006">
    <property type="protein sequence ID" value="SCG59094.1"/>
    <property type="molecule type" value="Genomic_DNA"/>
</dbReference>
<organism evidence="3 4">
    <name type="scientific">Micromonospora humi</name>
    <dbReference type="NCBI Taxonomy" id="745366"/>
    <lineage>
        <taxon>Bacteria</taxon>
        <taxon>Bacillati</taxon>
        <taxon>Actinomycetota</taxon>
        <taxon>Actinomycetes</taxon>
        <taxon>Micromonosporales</taxon>
        <taxon>Micromonosporaceae</taxon>
        <taxon>Micromonospora</taxon>
    </lineage>
</organism>
<evidence type="ECO:0000256" key="1">
    <source>
        <dbReference type="SAM" id="MobiDB-lite"/>
    </source>
</evidence>
<evidence type="ECO:0000313" key="4">
    <source>
        <dbReference type="Proteomes" id="UP000199360"/>
    </source>
</evidence>
<accession>A0A1C5ILB1</accession>
<feature type="compositionally biased region" description="Low complexity" evidence="1">
    <location>
        <begin position="67"/>
        <end position="82"/>
    </location>
</feature>
<keyword evidence="2" id="KW-1133">Transmembrane helix</keyword>